<dbReference type="InterPro" id="IPR036736">
    <property type="entry name" value="ACP-like_sf"/>
</dbReference>
<name>A0ABX7CH96_SPHMU</name>
<reference evidence="1 2" key="1">
    <citation type="submission" date="2021-01" db="EMBL/GenBank/DDBJ databases">
        <title>FDA dAtabase for Regulatory Grade micrObial Sequences (FDA-ARGOS): Supporting development and validation of Infectious Disease Dx tests.</title>
        <authorList>
            <person name="Sproer C."/>
            <person name="Gronow S."/>
            <person name="Severitt S."/>
            <person name="Schroder I."/>
            <person name="Tallon L."/>
            <person name="Sadzewicz L."/>
            <person name="Zhao X."/>
            <person name="Boylan J."/>
            <person name="Ott S."/>
            <person name="Bowen H."/>
            <person name="Vavikolanu K."/>
            <person name="Mehta A."/>
            <person name="Aluvathingal J."/>
            <person name="Nadendla S."/>
            <person name="Lowell S."/>
            <person name="Myers T."/>
            <person name="Yan Y."/>
            <person name="Sichtig H."/>
        </authorList>
    </citation>
    <scope>NUCLEOTIDE SEQUENCE [LARGE SCALE GENOMIC DNA]</scope>
    <source>
        <strain evidence="1 2">FDAARGOS_1141</strain>
    </source>
</reference>
<dbReference type="Gene3D" id="1.10.1200.10">
    <property type="entry name" value="ACP-like"/>
    <property type="match status" value="1"/>
</dbReference>
<gene>
    <name evidence="1" type="ORF">I6I98_14335</name>
</gene>
<protein>
    <recommendedName>
        <fullName evidence="3">Carrier domain-containing protein</fullName>
    </recommendedName>
</protein>
<organism evidence="1 2">
    <name type="scientific">Sphingobacterium multivorum</name>
    <dbReference type="NCBI Taxonomy" id="28454"/>
    <lineage>
        <taxon>Bacteria</taxon>
        <taxon>Pseudomonadati</taxon>
        <taxon>Bacteroidota</taxon>
        <taxon>Sphingobacteriia</taxon>
        <taxon>Sphingobacteriales</taxon>
        <taxon>Sphingobacteriaceae</taxon>
        <taxon>Sphingobacterium</taxon>
    </lineage>
</organism>
<accession>A0ABX7CH96</accession>
<dbReference type="EMBL" id="CP068224">
    <property type="protein sequence ID" value="QQT51477.1"/>
    <property type="molecule type" value="Genomic_DNA"/>
</dbReference>
<evidence type="ECO:0000313" key="2">
    <source>
        <dbReference type="Proteomes" id="UP000595498"/>
    </source>
</evidence>
<evidence type="ECO:0000313" key="1">
    <source>
        <dbReference type="EMBL" id="QQT51477.1"/>
    </source>
</evidence>
<keyword evidence="2" id="KW-1185">Reference proteome</keyword>
<dbReference type="Proteomes" id="UP000595498">
    <property type="component" value="Chromosome"/>
</dbReference>
<sequence>MKIEEFKVSVEDYLLNEDANKERAIGEIKIDTNIWDAGLVDSFRIMELILFLEDLLGKEISVESNYLSNFYTIEKMHAFLVCKN</sequence>
<dbReference type="SUPFAM" id="SSF47336">
    <property type="entry name" value="ACP-like"/>
    <property type="match status" value="1"/>
</dbReference>
<proteinExistence type="predicted"/>
<evidence type="ECO:0008006" key="3">
    <source>
        <dbReference type="Google" id="ProtNLM"/>
    </source>
</evidence>